<feature type="compositionally biased region" description="Basic and acidic residues" evidence="1">
    <location>
        <begin position="12"/>
        <end position="42"/>
    </location>
</feature>
<protein>
    <submittedName>
        <fullName evidence="2">Unannotated protein</fullName>
    </submittedName>
</protein>
<dbReference type="AlphaFoldDB" id="A0A6J6HGT3"/>
<evidence type="ECO:0000256" key="1">
    <source>
        <dbReference type="SAM" id="MobiDB-lite"/>
    </source>
</evidence>
<proteinExistence type="predicted"/>
<name>A0A6J6HGT3_9ZZZZ</name>
<evidence type="ECO:0000313" key="2">
    <source>
        <dbReference type="EMBL" id="CAB4612547.1"/>
    </source>
</evidence>
<accession>A0A6J6HGT3</accession>
<gene>
    <name evidence="2" type="ORF">UFOPK1843_00926</name>
</gene>
<sequence length="131" mass="15037">MNEPGGHHANRSRGEEHGRHVADANRGHQKNELEHQRHHDVACGRCDPQATNRDPCLRDLRASRGRQCDPLMGVSHATDVSLLIFQRMLDACLPEQLRHGVEHGRLDRLHVVYPLRERSYPGARFYRQNLA</sequence>
<reference evidence="2" key="1">
    <citation type="submission" date="2020-05" db="EMBL/GenBank/DDBJ databases">
        <authorList>
            <person name="Chiriac C."/>
            <person name="Salcher M."/>
            <person name="Ghai R."/>
            <person name="Kavagutti S V."/>
        </authorList>
    </citation>
    <scope>NUCLEOTIDE SEQUENCE</scope>
</reference>
<organism evidence="2">
    <name type="scientific">freshwater metagenome</name>
    <dbReference type="NCBI Taxonomy" id="449393"/>
    <lineage>
        <taxon>unclassified sequences</taxon>
        <taxon>metagenomes</taxon>
        <taxon>ecological metagenomes</taxon>
    </lineage>
</organism>
<feature type="region of interest" description="Disordered" evidence="1">
    <location>
        <begin position="1"/>
        <end position="54"/>
    </location>
</feature>
<dbReference type="EMBL" id="CAEZUR010000076">
    <property type="protein sequence ID" value="CAB4612547.1"/>
    <property type="molecule type" value="Genomic_DNA"/>
</dbReference>